<dbReference type="HAMAP" id="MF_00356">
    <property type="entry name" value="DNApol_PolC"/>
    <property type="match status" value="1"/>
</dbReference>
<comment type="similarity">
    <text evidence="11">Belongs to the DNA polymerase type-C family. PolC subfamily.</text>
</comment>
<dbReference type="CDD" id="cd06127">
    <property type="entry name" value="DEDDh"/>
    <property type="match status" value="1"/>
</dbReference>
<feature type="domain" description="Polymerase/histidinol phosphatase N-terminal" evidence="13">
    <location>
        <begin position="335"/>
        <end position="402"/>
    </location>
</feature>
<keyword evidence="15" id="KW-1185">Reference proteome</keyword>
<evidence type="ECO:0000256" key="10">
    <source>
        <dbReference type="ARBA" id="ARBA00049244"/>
    </source>
</evidence>
<dbReference type="InterPro" id="IPR012340">
    <property type="entry name" value="NA-bd_OB-fold"/>
</dbReference>
<dbReference type="Gene3D" id="3.30.420.10">
    <property type="entry name" value="Ribonuclease H-like superfamily/Ribonuclease H"/>
    <property type="match status" value="1"/>
</dbReference>
<dbReference type="InterPro" id="IPR029460">
    <property type="entry name" value="DNAPol_HHH"/>
</dbReference>
<dbReference type="Gene3D" id="6.10.140.1510">
    <property type="match status" value="1"/>
</dbReference>
<organism evidence="14 15">
    <name type="scientific">Paenibacillus thermoaerophilus</name>
    <dbReference type="NCBI Taxonomy" id="1215385"/>
    <lineage>
        <taxon>Bacteria</taxon>
        <taxon>Bacillati</taxon>
        <taxon>Bacillota</taxon>
        <taxon>Bacilli</taxon>
        <taxon>Bacillales</taxon>
        <taxon>Paenibacillaceae</taxon>
        <taxon>Paenibacillus</taxon>
    </lineage>
</organism>
<evidence type="ECO:0000256" key="9">
    <source>
        <dbReference type="ARBA" id="ARBA00022932"/>
    </source>
</evidence>
<dbReference type="Pfam" id="PF17657">
    <property type="entry name" value="DNA_pol3_finger"/>
    <property type="match status" value="1"/>
</dbReference>
<dbReference type="NCBIfam" id="NF001688">
    <property type="entry name" value="PRK00448.1"/>
    <property type="match status" value="1"/>
</dbReference>
<keyword evidence="2 11" id="KW-0963">Cytoplasm</keyword>
<evidence type="ECO:0000313" key="15">
    <source>
        <dbReference type="Proteomes" id="UP001596528"/>
    </source>
</evidence>
<dbReference type="InterPro" id="IPR012337">
    <property type="entry name" value="RNaseH-like_sf"/>
</dbReference>
<comment type="caution">
    <text evidence="14">The sequence shown here is derived from an EMBL/GenBank/DDBJ whole genome shotgun (WGS) entry which is preliminary data.</text>
</comment>
<dbReference type="InterPro" id="IPR004805">
    <property type="entry name" value="DnaE2/DnaE/PolC"/>
</dbReference>
<dbReference type="Gene3D" id="1.10.150.870">
    <property type="match status" value="1"/>
</dbReference>
<dbReference type="NCBIfam" id="TIGR01405">
    <property type="entry name" value="polC_Gram_pos"/>
    <property type="match status" value="1"/>
</dbReference>
<dbReference type="Pfam" id="PF00929">
    <property type="entry name" value="RNase_T"/>
    <property type="match status" value="1"/>
</dbReference>
<dbReference type="InterPro" id="IPR006054">
    <property type="entry name" value="DnaQ"/>
</dbReference>
<dbReference type="Pfam" id="PF02811">
    <property type="entry name" value="PHP"/>
    <property type="match status" value="1"/>
</dbReference>
<evidence type="ECO:0000256" key="6">
    <source>
        <dbReference type="ARBA" id="ARBA00022722"/>
    </source>
</evidence>
<keyword evidence="6 11" id="KW-0540">Nuclease</keyword>
<keyword evidence="9 11" id="KW-0239">DNA-directed DNA polymerase</keyword>
<keyword evidence="3 11" id="KW-0808">Transferase</keyword>
<keyword evidence="5 11" id="KW-0235">DNA replication</keyword>
<dbReference type="InterPro" id="IPR013520">
    <property type="entry name" value="Ribonucl_H"/>
</dbReference>
<dbReference type="SMART" id="SM00481">
    <property type="entry name" value="POLIIIAc"/>
    <property type="match status" value="1"/>
</dbReference>
<dbReference type="InterPro" id="IPR028112">
    <property type="entry name" value="DNA_PolC-type_N_I"/>
</dbReference>
<evidence type="ECO:0000256" key="8">
    <source>
        <dbReference type="ARBA" id="ARBA00022839"/>
    </source>
</evidence>
<evidence type="ECO:0000256" key="7">
    <source>
        <dbReference type="ARBA" id="ARBA00022801"/>
    </source>
</evidence>
<sequence length="1436" mass="161606">MDRSLEKRKRFEVLLQQAGIAGEASSEWLSQAYIDRVEVSRQNRSWRIVLAGAKPLPTDVYRTFCDTLRQAFAHLAAVSVAFEFDGGVTDAELVELYWSLFVEEMQRENATINGWLVKSKAEATSGALTLYMLDSFGLEMARKKSIDRYVQQYFADRFGRRLRVKLTTGESPAREYEEFAKQVMEEGRTYAMEVLTQVEREAATAAQPDPDARLMVGYEIKDMPVPLQEIKEEEKKVTVQGAIFNLEKKELRNGSTLYTYCITDFTDSIMVKSFAKTKEDVRTLDLLADGKWVKARGRVEYDRFMNPPELVLLPSDLNEIPAPPPRMDDAEEKRVEFHLHTAMSAMDAVTPVDQYIKTAAKWGHKAIAITDHGNVQCFPEANKAAKKYGIKLIYGMEANVVNDSVPIVYKPQDRDLQTADYVIFDIETTGLSVTHNKIIEIAAVRMQGGKVIDEFATFVNPHERIPYHIQQLTNITDDMVRDAPDLEQALPDFLKFIGDSVLVAHNASFDIGFIYAYSRKLGLPVPENPVLDTLELSRLLYPTLKNHRLNTLSEKFKVSLENHHRAIDDSKALGHVLFHMLKDAAEAGYGNLNELNAETGKNLTNARPFHCCIYALNAVGKKNLFRLVSLSHTEYFNRVPCIPRSKLIELREGLLISSGCEKGELFETVLNKTPEEAEQVAEFYDVLEIQPPSINQHLVDKGLVNGRSALVQANRLIIDIARKQGKPVIATGNVHYLDPKDKINRDITINGITGFSPLKEQKKPDVHLRTTKEMLDEFREDLGEELAYEVVVRNTSELADRFESYDLFPKQLFVPKIEGAEEEMRTKCYATARALYGDPLPEVITQRLERELVPITKAGFAVNYLICERLVKKSNEDGYLVGSRGSVGSSIVAMMLGISEVNPLPPHYRCPSCLHSEWFTDGSVRSGFDLPDKPCPKCGATMRGDGHDIPFETFLGFKGDKVPDIDLNFSGEYQPTAHNYTKVLFGEKSVFRAGTIGTVAEKTAFGFVKKYEEEHGRSWRTAEVLRLAKGCTGVKRSTGQHPGGIVVVPDYIEVEDVTPVQYPADDTKAEWKTTHFDYHAFEDNLLKLDILGHDDPTMMRMLYDLTGVDPQTIPMNDPKVMSIFSSTTALGVTPEQIKTPVATYGVPEMGTKFVRQMLQEAQPKTFADLLQISGLSHGTGVWLGNAQELIRNGTCTIETVIGCRDEIMLYLIQKAGMDAGLAFKITESVRKGKGLTDEWIEEMKKHNVPQWYIDSCLKIEYMFPKAHAAAYVISAVRTAYYKVYYPLEFYATYFSVRAEDFDIELCCQGYDAIRRKLEEIEDKGFQATAKEKSMVSILEMALEMTARGFEFKTIDLYRSDATRFKVEGGALLPPFSAVQGVGENAARNIAEARAEGDFLSIEDFQRRAKVSKTVVELLAGFGCFRGLPESNQLSLF</sequence>
<comment type="function">
    <text evidence="1 11">Required for replicative DNA synthesis. This DNA polymerase also exhibits 3' to 5' exonuclease activity.</text>
</comment>
<dbReference type="CDD" id="cd07435">
    <property type="entry name" value="PHP_PolIIIA_POLC"/>
    <property type="match status" value="1"/>
</dbReference>
<feature type="domain" description="Exonuclease" evidence="12">
    <location>
        <begin position="420"/>
        <end position="586"/>
    </location>
</feature>
<dbReference type="SUPFAM" id="SSF53098">
    <property type="entry name" value="Ribonuclease H-like"/>
    <property type="match status" value="1"/>
</dbReference>
<evidence type="ECO:0000256" key="3">
    <source>
        <dbReference type="ARBA" id="ARBA00022679"/>
    </source>
</evidence>
<dbReference type="Gene3D" id="2.40.50.140">
    <property type="entry name" value="Nucleic acid-binding proteins"/>
    <property type="match status" value="1"/>
</dbReference>
<dbReference type="SUPFAM" id="SSF89550">
    <property type="entry name" value="PHP domain-like"/>
    <property type="match status" value="1"/>
</dbReference>
<dbReference type="EMBL" id="JBHTGQ010000017">
    <property type="protein sequence ID" value="MFC7749781.1"/>
    <property type="molecule type" value="Genomic_DNA"/>
</dbReference>
<dbReference type="CDD" id="cd04484">
    <property type="entry name" value="polC_OBF"/>
    <property type="match status" value="1"/>
</dbReference>
<dbReference type="InterPro" id="IPR011708">
    <property type="entry name" value="DNA_pol3_alpha_NTPase_dom"/>
</dbReference>
<dbReference type="Gene3D" id="3.20.20.140">
    <property type="entry name" value="Metal-dependent hydrolases"/>
    <property type="match status" value="2"/>
</dbReference>
<dbReference type="Proteomes" id="UP001596528">
    <property type="component" value="Unassembled WGS sequence"/>
</dbReference>
<comment type="catalytic activity">
    <reaction evidence="10 11">
        <text>DNA(n) + a 2'-deoxyribonucleoside 5'-triphosphate = DNA(n+1) + diphosphate</text>
        <dbReference type="Rhea" id="RHEA:22508"/>
        <dbReference type="Rhea" id="RHEA-COMP:17339"/>
        <dbReference type="Rhea" id="RHEA-COMP:17340"/>
        <dbReference type="ChEBI" id="CHEBI:33019"/>
        <dbReference type="ChEBI" id="CHEBI:61560"/>
        <dbReference type="ChEBI" id="CHEBI:173112"/>
        <dbReference type="EC" id="2.7.7.7"/>
    </reaction>
</comment>
<dbReference type="InterPro" id="IPR004013">
    <property type="entry name" value="PHP_dom"/>
</dbReference>
<keyword evidence="4 11" id="KW-0548">Nucleotidyltransferase</keyword>
<dbReference type="EC" id="2.7.7.7" evidence="11"/>
<gene>
    <name evidence="11" type="primary">polC</name>
    <name evidence="14" type="ORF">ACFQWB_07500</name>
</gene>
<evidence type="ECO:0000259" key="13">
    <source>
        <dbReference type="SMART" id="SM00481"/>
    </source>
</evidence>
<evidence type="ECO:0000313" key="14">
    <source>
        <dbReference type="EMBL" id="MFC7749781.1"/>
    </source>
</evidence>
<protein>
    <recommendedName>
        <fullName evidence="11">DNA polymerase III PolC-type</fullName>
        <shortName evidence="11">PolIII</shortName>
        <ecNumber evidence="11">2.7.7.7</ecNumber>
    </recommendedName>
</protein>
<dbReference type="InterPro" id="IPR040982">
    <property type="entry name" value="DNA_pol3_finger"/>
</dbReference>
<dbReference type="InterPro" id="IPR003141">
    <property type="entry name" value="Pol/His_phosphatase_N"/>
</dbReference>
<evidence type="ECO:0000256" key="11">
    <source>
        <dbReference type="HAMAP-Rule" id="MF_00356"/>
    </source>
</evidence>
<dbReference type="Gene3D" id="1.10.150.700">
    <property type="entry name" value="PolC, middle finger domain"/>
    <property type="match status" value="1"/>
</dbReference>
<accession>A0ABW2V4Q2</accession>
<dbReference type="InterPro" id="IPR024754">
    <property type="entry name" value="DNA_PolC-like_N_II"/>
</dbReference>
<dbReference type="InterPro" id="IPR006308">
    <property type="entry name" value="Pol_III_a_PolC-type_gram_pos"/>
</dbReference>
<evidence type="ECO:0000256" key="4">
    <source>
        <dbReference type="ARBA" id="ARBA00022695"/>
    </source>
</evidence>
<evidence type="ECO:0000256" key="1">
    <source>
        <dbReference type="ARBA" id="ARBA00003452"/>
    </source>
</evidence>
<dbReference type="RefSeq" id="WP_138789797.1">
    <property type="nucleotide sequence ID" value="NZ_JBHTGQ010000017.1"/>
</dbReference>
<dbReference type="NCBIfam" id="TIGR00573">
    <property type="entry name" value="dnaq"/>
    <property type="match status" value="1"/>
</dbReference>
<dbReference type="InterPro" id="IPR044923">
    <property type="entry name" value="PolC_middle_finger_sf"/>
</dbReference>
<dbReference type="PANTHER" id="PTHR32294">
    <property type="entry name" value="DNA POLYMERASE III SUBUNIT ALPHA"/>
    <property type="match status" value="1"/>
</dbReference>
<dbReference type="SUPFAM" id="SSF160975">
    <property type="entry name" value="AF1531-like"/>
    <property type="match status" value="1"/>
</dbReference>
<dbReference type="Pfam" id="PF14480">
    <property type="entry name" value="DNA_pol3_a_NI"/>
    <property type="match status" value="1"/>
</dbReference>
<dbReference type="GO" id="GO:0003887">
    <property type="term" value="F:DNA-directed DNA polymerase activity"/>
    <property type="evidence" value="ECO:0007669"/>
    <property type="project" value="UniProtKB-EC"/>
</dbReference>
<keyword evidence="8 11" id="KW-0269">Exonuclease</keyword>
<comment type="subcellular location">
    <subcellularLocation>
        <location evidence="11">Cytoplasm</location>
    </subcellularLocation>
</comment>
<name>A0ABW2V4Q2_9BACL</name>
<dbReference type="Pfam" id="PF14579">
    <property type="entry name" value="HHH_6"/>
    <property type="match status" value="1"/>
</dbReference>
<dbReference type="Pfam" id="PF07733">
    <property type="entry name" value="DNA_pol3_alpha"/>
    <property type="match status" value="2"/>
</dbReference>
<dbReference type="InterPro" id="IPR036397">
    <property type="entry name" value="RNaseH_sf"/>
</dbReference>
<dbReference type="PANTHER" id="PTHR32294:SF5">
    <property type="entry name" value="DNA POLYMERASE III POLC-TYPE"/>
    <property type="match status" value="1"/>
</dbReference>
<dbReference type="InterPro" id="IPR016195">
    <property type="entry name" value="Pol/histidinol_Pase-like"/>
</dbReference>
<evidence type="ECO:0000256" key="2">
    <source>
        <dbReference type="ARBA" id="ARBA00022490"/>
    </source>
</evidence>
<keyword evidence="7 11" id="KW-0378">Hydrolase</keyword>
<evidence type="ECO:0000256" key="5">
    <source>
        <dbReference type="ARBA" id="ARBA00022705"/>
    </source>
</evidence>
<dbReference type="Gene3D" id="3.30.1900.20">
    <property type="match status" value="2"/>
</dbReference>
<proteinExistence type="inferred from homology"/>
<reference evidence="15" key="1">
    <citation type="journal article" date="2019" name="Int. J. Syst. Evol. Microbiol.">
        <title>The Global Catalogue of Microorganisms (GCM) 10K type strain sequencing project: providing services to taxonomists for standard genome sequencing and annotation.</title>
        <authorList>
            <consortium name="The Broad Institute Genomics Platform"/>
            <consortium name="The Broad Institute Genome Sequencing Center for Infectious Disease"/>
            <person name="Wu L."/>
            <person name="Ma J."/>
        </authorList>
    </citation>
    <scope>NUCLEOTIDE SEQUENCE [LARGE SCALE GENOMIC DNA]</scope>
    <source>
        <strain evidence="15">JCM 18657</strain>
    </source>
</reference>
<evidence type="ECO:0000259" key="12">
    <source>
        <dbReference type="SMART" id="SM00479"/>
    </source>
</evidence>
<dbReference type="SMART" id="SM00479">
    <property type="entry name" value="EXOIII"/>
    <property type="match status" value="1"/>
</dbReference>
<dbReference type="Pfam" id="PF11490">
    <property type="entry name" value="DNA_pol3_a_NII"/>
    <property type="match status" value="1"/>
</dbReference>